<dbReference type="PANTHER" id="PTHR42790:SF19">
    <property type="entry name" value="KYNURENINE_ALPHA-AMINOADIPATE AMINOTRANSFERASE, MITOCHONDRIAL"/>
    <property type="match status" value="1"/>
</dbReference>
<dbReference type="FunFam" id="3.40.640.10:FF:000053">
    <property type="entry name" value="Aminotransferase, class I"/>
    <property type="match status" value="1"/>
</dbReference>
<proteinExistence type="inferred from homology"/>
<gene>
    <name evidence="8" type="ORF">EDM22_11800</name>
</gene>
<keyword evidence="5 8" id="KW-0808">Transferase</keyword>
<dbReference type="GO" id="GO:0008483">
    <property type="term" value="F:transaminase activity"/>
    <property type="evidence" value="ECO:0007669"/>
    <property type="project" value="UniProtKB-KW"/>
</dbReference>
<dbReference type="GO" id="GO:0030170">
    <property type="term" value="F:pyridoxal phosphate binding"/>
    <property type="evidence" value="ECO:0007669"/>
    <property type="project" value="InterPro"/>
</dbReference>
<evidence type="ECO:0000256" key="3">
    <source>
        <dbReference type="ARBA" id="ARBA00011738"/>
    </source>
</evidence>
<keyword evidence="6" id="KW-0663">Pyridoxal phosphate</keyword>
<dbReference type="AlphaFoldDB" id="A0A3M8A904"/>
<organism evidence="8 9">
    <name type="scientific">Agromyces tardus</name>
    <dbReference type="NCBI Taxonomy" id="2583849"/>
    <lineage>
        <taxon>Bacteria</taxon>
        <taxon>Bacillati</taxon>
        <taxon>Actinomycetota</taxon>
        <taxon>Actinomycetes</taxon>
        <taxon>Micrococcales</taxon>
        <taxon>Microbacteriaceae</taxon>
        <taxon>Agromyces</taxon>
    </lineage>
</organism>
<dbReference type="Pfam" id="PF00155">
    <property type="entry name" value="Aminotran_1_2"/>
    <property type="match status" value="1"/>
</dbReference>
<dbReference type="OrthoDB" id="199743at2"/>
<dbReference type="Proteomes" id="UP000275048">
    <property type="component" value="Unassembled WGS sequence"/>
</dbReference>
<keyword evidence="9" id="KW-1185">Reference proteome</keyword>
<evidence type="ECO:0000256" key="6">
    <source>
        <dbReference type="ARBA" id="ARBA00022898"/>
    </source>
</evidence>
<comment type="cofactor">
    <cofactor evidence="1">
        <name>pyridoxal 5'-phosphate</name>
        <dbReference type="ChEBI" id="CHEBI:597326"/>
    </cofactor>
</comment>
<dbReference type="InterPro" id="IPR015422">
    <property type="entry name" value="PyrdxlP-dep_Trfase_small"/>
</dbReference>
<dbReference type="InterPro" id="IPR004839">
    <property type="entry name" value="Aminotransferase_I/II_large"/>
</dbReference>
<dbReference type="InterPro" id="IPR050859">
    <property type="entry name" value="Class-I_PLP-dep_aminotransf"/>
</dbReference>
<evidence type="ECO:0000259" key="7">
    <source>
        <dbReference type="Pfam" id="PF00155"/>
    </source>
</evidence>
<sequence length="450" mass="49211">MRILSRTEIAVTSDGVPQRTGNNLDPWYANYAERAAGFAASEVRALFAVASRPEVVSLAGGMPFVSALPQDLITQAMERVMRDQGPVALQYGSGQGIPALREQILEVMALEGIRGSVDNVVTSTGSQQALDFVAKLFLDPGDVVLAEAPSYVGAMGVFRSYQASVVHVAMDEHGLIPEALRETISYLRGQGRRIKFLYTIPNFHNPAGVTLSAERRPEILEICRSNEILVLEDNPYGLLHFDEPAPNALRSMDPEGVIYLGSFSKTLAPGFRVGWALAPHAIREKLILAAESAILSPSSFSQLAVSEYLSQADWRGQIDTFRGVYRERKDAMIEALGEYLPQLSWTNPNGGFYVWVTMPDVLDSKQMLPRAVRELVAYTPGTAFFADGRGRHAMRLSFCYPTPDAIRLGIRRLATVVNGELDLLDTFAGTGTLQLPDRPGIEAAPPTDLK</sequence>
<accession>A0A3M8A904</accession>
<evidence type="ECO:0000256" key="4">
    <source>
        <dbReference type="ARBA" id="ARBA00022576"/>
    </source>
</evidence>
<dbReference type="CDD" id="cd00609">
    <property type="entry name" value="AAT_like"/>
    <property type="match status" value="1"/>
</dbReference>
<reference evidence="8 9" key="1">
    <citation type="submission" date="2018-10" db="EMBL/GenBank/DDBJ databases">
        <title>Isolation, diversity and antibacterial activity of antinobacteria from the wheat rhizosphere soil.</title>
        <authorList>
            <person name="Sun T."/>
        </authorList>
    </citation>
    <scope>NUCLEOTIDE SEQUENCE [LARGE SCALE GENOMIC DNA]</scope>
    <source>
        <strain evidence="8 9">SJ-23</strain>
    </source>
</reference>
<feature type="domain" description="Aminotransferase class I/classII large" evidence="7">
    <location>
        <begin position="70"/>
        <end position="394"/>
    </location>
</feature>
<dbReference type="GO" id="GO:1901605">
    <property type="term" value="P:alpha-amino acid metabolic process"/>
    <property type="evidence" value="ECO:0007669"/>
    <property type="project" value="TreeGrafter"/>
</dbReference>
<protein>
    <submittedName>
        <fullName evidence="8">PLP-dependent aminotransferase family protein</fullName>
    </submittedName>
</protein>
<dbReference type="InterPro" id="IPR015424">
    <property type="entry name" value="PyrdxlP-dep_Trfase"/>
</dbReference>
<comment type="subunit">
    <text evidence="3">Homodimer.</text>
</comment>
<dbReference type="Gene3D" id="3.40.640.10">
    <property type="entry name" value="Type I PLP-dependent aspartate aminotransferase-like (Major domain)"/>
    <property type="match status" value="1"/>
</dbReference>
<dbReference type="Gene3D" id="3.90.1150.10">
    <property type="entry name" value="Aspartate Aminotransferase, domain 1"/>
    <property type="match status" value="1"/>
</dbReference>
<evidence type="ECO:0000313" key="8">
    <source>
        <dbReference type="EMBL" id="RNB47749.1"/>
    </source>
</evidence>
<comment type="similarity">
    <text evidence="2">Belongs to the class-I pyridoxal-phosphate-dependent aminotransferase family.</text>
</comment>
<comment type="caution">
    <text evidence="8">The sequence shown here is derived from an EMBL/GenBank/DDBJ whole genome shotgun (WGS) entry which is preliminary data.</text>
</comment>
<evidence type="ECO:0000313" key="9">
    <source>
        <dbReference type="Proteomes" id="UP000275048"/>
    </source>
</evidence>
<evidence type="ECO:0000256" key="2">
    <source>
        <dbReference type="ARBA" id="ARBA00007441"/>
    </source>
</evidence>
<dbReference type="SUPFAM" id="SSF53383">
    <property type="entry name" value="PLP-dependent transferases"/>
    <property type="match status" value="1"/>
</dbReference>
<keyword evidence="4 8" id="KW-0032">Aminotransferase</keyword>
<dbReference type="PANTHER" id="PTHR42790">
    <property type="entry name" value="AMINOTRANSFERASE"/>
    <property type="match status" value="1"/>
</dbReference>
<evidence type="ECO:0000256" key="5">
    <source>
        <dbReference type="ARBA" id="ARBA00022679"/>
    </source>
</evidence>
<dbReference type="InterPro" id="IPR015421">
    <property type="entry name" value="PyrdxlP-dep_Trfase_major"/>
</dbReference>
<name>A0A3M8A904_9MICO</name>
<dbReference type="EMBL" id="RHHB01000023">
    <property type="protein sequence ID" value="RNB47749.1"/>
    <property type="molecule type" value="Genomic_DNA"/>
</dbReference>
<evidence type="ECO:0000256" key="1">
    <source>
        <dbReference type="ARBA" id="ARBA00001933"/>
    </source>
</evidence>